<organism evidence="2 3">
    <name type="scientific">Halorientalis persicus</name>
    <dbReference type="NCBI Taxonomy" id="1367881"/>
    <lineage>
        <taxon>Archaea</taxon>
        <taxon>Methanobacteriati</taxon>
        <taxon>Methanobacteriota</taxon>
        <taxon>Stenosarchaea group</taxon>
        <taxon>Halobacteria</taxon>
        <taxon>Halobacteriales</taxon>
        <taxon>Haloarculaceae</taxon>
        <taxon>Halorientalis</taxon>
    </lineage>
</organism>
<feature type="region of interest" description="Disordered" evidence="1">
    <location>
        <begin position="1"/>
        <end position="60"/>
    </location>
</feature>
<evidence type="ECO:0000313" key="3">
    <source>
        <dbReference type="Proteomes" id="UP000198775"/>
    </source>
</evidence>
<gene>
    <name evidence="2" type="ORF">SAMN05216388_10811</name>
</gene>
<dbReference type="EMBL" id="FOCX01000081">
    <property type="protein sequence ID" value="SEP31615.1"/>
    <property type="molecule type" value="Genomic_DNA"/>
</dbReference>
<keyword evidence="3" id="KW-1185">Reference proteome</keyword>
<dbReference type="Proteomes" id="UP000198775">
    <property type="component" value="Unassembled WGS sequence"/>
</dbReference>
<proteinExistence type="predicted"/>
<sequence>MTQWKAETVNPKKAGLEGQNEQEKTPNQQPEVTGEGENSRERDWITAMSGTSQSTERNSR</sequence>
<feature type="compositionally biased region" description="Polar residues" evidence="1">
    <location>
        <begin position="48"/>
        <end position="60"/>
    </location>
</feature>
<accession>A0A1H8WVC6</accession>
<reference evidence="3" key="1">
    <citation type="submission" date="2016-10" db="EMBL/GenBank/DDBJ databases">
        <authorList>
            <person name="Varghese N."/>
            <person name="Submissions S."/>
        </authorList>
    </citation>
    <scope>NUCLEOTIDE SEQUENCE [LARGE SCALE GENOMIC DNA]</scope>
    <source>
        <strain evidence="3">IBRC-M 10043</strain>
    </source>
</reference>
<evidence type="ECO:0000256" key="1">
    <source>
        <dbReference type="SAM" id="MobiDB-lite"/>
    </source>
</evidence>
<evidence type="ECO:0000313" key="2">
    <source>
        <dbReference type="EMBL" id="SEP31615.1"/>
    </source>
</evidence>
<name>A0A1H8WVC6_9EURY</name>
<protein>
    <submittedName>
        <fullName evidence="2">Uncharacterized protein</fullName>
    </submittedName>
</protein>
<dbReference type="AlphaFoldDB" id="A0A1H8WVC6"/>